<dbReference type="Proteomes" id="UP000550508">
    <property type="component" value="Unassembled WGS sequence"/>
</dbReference>
<sequence>MQVNVHAAKSNLSKLIDAALSGEEVIIAKGNKPVVKLVPIPKSRFKAGALKELAGTAPDFLEPMSEEELALWERSE</sequence>
<comment type="similarity">
    <text evidence="1 2">Belongs to the phD/YefM antitoxin family.</text>
</comment>
<evidence type="ECO:0000256" key="1">
    <source>
        <dbReference type="ARBA" id="ARBA00009981"/>
    </source>
</evidence>
<keyword evidence="4" id="KW-1185">Reference proteome</keyword>
<dbReference type="NCBIfam" id="TIGR01552">
    <property type="entry name" value="phd_fam"/>
    <property type="match status" value="1"/>
</dbReference>
<dbReference type="AlphaFoldDB" id="A0A849VL64"/>
<dbReference type="InterPro" id="IPR036165">
    <property type="entry name" value="YefM-like_sf"/>
</dbReference>
<comment type="function">
    <text evidence="2">Antitoxin component of a type II toxin-antitoxin (TA) system.</text>
</comment>
<dbReference type="Pfam" id="PF02604">
    <property type="entry name" value="PhdYeFM_antitox"/>
    <property type="match status" value="1"/>
</dbReference>
<dbReference type="EMBL" id="JABUMX010000001">
    <property type="protein sequence ID" value="NTS30532.1"/>
    <property type="molecule type" value="Genomic_DNA"/>
</dbReference>
<dbReference type="Gene3D" id="3.40.1620.10">
    <property type="entry name" value="YefM-like domain"/>
    <property type="match status" value="1"/>
</dbReference>
<organism evidence="3 4">
    <name type="scientific">Phyllobacterium pellucidum</name>
    <dbReference type="NCBI Taxonomy" id="2740464"/>
    <lineage>
        <taxon>Bacteria</taxon>
        <taxon>Pseudomonadati</taxon>
        <taxon>Pseudomonadota</taxon>
        <taxon>Alphaproteobacteria</taxon>
        <taxon>Hyphomicrobiales</taxon>
        <taxon>Phyllobacteriaceae</taxon>
        <taxon>Phyllobacterium</taxon>
    </lineage>
</organism>
<reference evidence="3 4" key="1">
    <citation type="submission" date="2020-05" db="EMBL/GenBank/DDBJ databases">
        <authorList>
            <person name="Kim M.K."/>
        </authorList>
    </citation>
    <scope>NUCLEOTIDE SEQUENCE [LARGE SCALE GENOMIC DNA]</scope>
    <source>
        <strain evidence="3 4">BT25</strain>
    </source>
</reference>
<protein>
    <recommendedName>
        <fullName evidence="2">Antitoxin</fullName>
    </recommendedName>
</protein>
<evidence type="ECO:0000256" key="2">
    <source>
        <dbReference type="RuleBase" id="RU362080"/>
    </source>
</evidence>
<dbReference type="InterPro" id="IPR006442">
    <property type="entry name" value="Antitoxin_Phd/YefM"/>
</dbReference>
<proteinExistence type="inferred from homology"/>
<accession>A0A849VL64</accession>
<dbReference type="RefSeq" id="WP_027230267.1">
    <property type="nucleotide sequence ID" value="NZ_JABUMX010000001.1"/>
</dbReference>
<dbReference type="SUPFAM" id="SSF143120">
    <property type="entry name" value="YefM-like"/>
    <property type="match status" value="1"/>
</dbReference>
<evidence type="ECO:0000313" key="3">
    <source>
        <dbReference type="EMBL" id="NTS30532.1"/>
    </source>
</evidence>
<name>A0A849VL64_9HYPH</name>
<evidence type="ECO:0000313" key="4">
    <source>
        <dbReference type="Proteomes" id="UP000550508"/>
    </source>
</evidence>
<gene>
    <name evidence="3" type="ORF">HQ945_04630</name>
</gene>
<comment type="caution">
    <text evidence="3">The sequence shown here is derived from an EMBL/GenBank/DDBJ whole genome shotgun (WGS) entry which is preliminary data.</text>
</comment>